<sequence>MKAININIHFFSPTENSQAKPKTEKTAKPTKVVLTGYVSSTGKLVLPAKTVANLGVDLDNTSFKVGMLEGKRKAKSLYLVPAGGGQELFTFEKAAKSFTLALPFILKKSGVDFSKTKYDFTIHLFGYEGTTAFELKLAPQATTPKVPYTGKPRGRKPKQERVAE</sequence>
<dbReference type="Proteomes" id="UP000653797">
    <property type="component" value="Unassembled WGS sequence"/>
</dbReference>
<protein>
    <submittedName>
        <fullName evidence="2">Uncharacterized protein</fullName>
    </submittedName>
</protein>
<proteinExistence type="predicted"/>
<accession>A0A927B4L5</accession>
<dbReference type="EMBL" id="JACXAA010000008">
    <property type="protein sequence ID" value="MBD2755294.1"/>
    <property type="molecule type" value="Genomic_DNA"/>
</dbReference>
<dbReference type="AlphaFoldDB" id="A0A927B4L5"/>
<gene>
    <name evidence="2" type="ORF">IC230_20505</name>
</gene>
<reference evidence="2" key="1">
    <citation type="submission" date="2020-09" db="EMBL/GenBank/DDBJ databases">
        <authorList>
            <person name="Kim M.K."/>
        </authorList>
    </citation>
    <scope>NUCLEOTIDE SEQUENCE</scope>
    <source>
        <strain evidence="2">BT704</strain>
    </source>
</reference>
<keyword evidence="3" id="KW-1185">Reference proteome</keyword>
<comment type="caution">
    <text evidence="2">The sequence shown here is derived from an EMBL/GenBank/DDBJ whole genome shotgun (WGS) entry which is preliminary data.</text>
</comment>
<feature type="region of interest" description="Disordered" evidence="1">
    <location>
        <begin position="143"/>
        <end position="164"/>
    </location>
</feature>
<evidence type="ECO:0000313" key="3">
    <source>
        <dbReference type="Proteomes" id="UP000653797"/>
    </source>
</evidence>
<name>A0A927B4L5_9BACT</name>
<organism evidence="2 3">
    <name type="scientific">Spirosoma validum</name>
    <dbReference type="NCBI Taxonomy" id="2771355"/>
    <lineage>
        <taxon>Bacteria</taxon>
        <taxon>Pseudomonadati</taxon>
        <taxon>Bacteroidota</taxon>
        <taxon>Cytophagia</taxon>
        <taxon>Cytophagales</taxon>
        <taxon>Cytophagaceae</taxon>
        <taxon>Spirosoma</taxon>
    </lineage>
</organism>
<evidence type="ECO:0000313" key="2">
    <source>
        <dbReference type="EMBL" id="MBD2755294.1"/>
    </source>
</evidence>
<evidence type="ECO:0000256" key="1">
    <source>
        <dbReference type="SAM" id="MobiDB-lite"/>
    </source>
</evidence>
<dbReference type="RefSeq" id="WP_191040923.1">
    <property type="nucleotide sequence ID" value="NZ_JACXAA010000008.1"/>
</dbReference>